<dbReference type="SUPFAM" id="SSF159468">
    <property type="entry name" value="AtpF-like"/>
    <property type="match status" value="1"/>
</dbReference>
<gene>
    <name evidence="14" type="ORF">AYO20_07897</name>
</gene>
<evidence type="ECO:0000256" key="9">
    <source>
        <dbReference type="ARBA" id="ARBA00029477"/>
    </source>
</evidence>
<dbReference type="NCBIfam" id="TIGR01101">
    <property type="entry name" value="V_ATP_synt_F"/>
    <property type="match status" value="1"/>
</dbReference>
<dbReference type="Gene3D" id="3.40.50.10580">
    <property type="entry name" value="ATPase, V1 complex, subunit F"/>
    <property type="match status" value="1"/>
</dbReference>
<dbReference type="InterPro" id="IPR008218">
    <property type="entry name" value="ATPase_V1-cplx_f_g_su"/>
</dbReference>
<evidence type="ECO:0000256" key="12">
    <source>
        <dbReference type="ARBA" id="ARBA00046254"/>
    </source>
</evidence>
<evidence type="ECO:0000256" key="7">
    <source>
        <dbReference type="ARBA" id="ARBA00023136"/>
    </source>
</evidence>
<name>A0A178CT00_9EURO</name>
<evidence type="ECO:0000256" key="13">
    <source>
        <dbReference type="ARBA" id="ARBA00071100"/>
    </source>
</evidence>
<evidence type="ECO:0000256" key="2">
    <source>
        <dbReference type="ARBA" id="ARBA00013430"/>
    </source>
</evidence>
<reference evidence="14 15" key="1">
    <citation type="submission" date="2016-03" db="EMBL/GenBank/DDBJ databases">
        <title>The draft genome sequence of Fonsecaea nubica causative agent of cutaneous subcutaneous infection in human host.</title>
        <authorList>
            <person name="Costa F."/>
            <person name="Sybren D.H."/>
            <person name="Raittz R.T."/>
            <person name="Weiss V.A."/>
            <person name="Leao A.C."/>
            <person name="Gomes R."/>
            <person name="De Souza E.M."/>
            <person name="Pedrosa F.O."/>
            <person name="Steffens M.B."/>
            <person name="Bombassaro A."/>
            <person name="Tadra-Sfeir M.Z."/>
            <person name="Moreno L.F."/>
            <person name="Najafzadeh M.J."/>
            <person name="Felipe M.S."/>
            <person name="Teixeira M."/>
            <person name="Sun J."/>
            <person name="Xi L."/>
            <person name="Castro M.A."/>
            <person name="Vicente V.A."/>
        </authorList>
    </citation>
    <scope>NUCLEOTIDE SEQUENCE [LARGE SCALE GENOMIC DNA]</scope>
    <source>
        <strain evidence="14 15">CBS 269.64</strain>
    </source>
</reference>
<evidence type="ECO:0000256" key="3">
    <source>
        <dbReference type="ARBA" id="ARBA00022448"/>
    </source>
</evidence>
<dbReference type="EMBL" id="LVCJ01000058">
    <property type="protein sequence ID" value="OAL32587.1"/>
    <property type="molecule type" value="Genomic_DNA"/>
</dbReference>
<sequence length="212" mass="23796">MAAPVSAYKDRQFVAVIGDEDSVTGLLLAGIGHITDPPDSQKNFLVCDSKTEKPQIEQAFNRFTKERKDIGIVLINQHIAEQIRDTVDRFQDPFPAVLEIPSKDHPYDPEKDSVLRRAAAGYQTSTPSVYLYTDPKFGFLSDIGHHHHYHLALDAMKNSALAILDEKRSRRMHHVGRYSRRLLANLPDQLSLSMKPLVKGKGTKSRNQGPSP</sequence>
<evidence type="ECO:0000313" key="14">
    <source>
        <dbReference type="EMBL" id="OAL32587.1"/>
    </source>
</evidence>
<dbReference type="GO" id="GO:0046961">
    <property type="term" value="F:proton-transporting ATPase activity, rotational mechanism"/>
    <property type="evidence" value="ECO:0007669"/>
    <property type="project" value="InterPro"/>
</dbReference>
<dbReference type="FunFam" id="3.40.50.10580:FF:000002">
    <property type="entry name" value="V-type proton ATPase subunit F"/>
    <property type="match status" value="1"/>
</dbReference>
<dbReference type="GO" id="GO:0000329">
    <property type="term" value="C:fungal-type vacuole membrane"/>
    <property type="evidence" value="ECO:0007669"/>
    <property type="project" value="TreeGrafter"/>
</dbReference>
<comment type="function">
    <text evidence="12">Subunit of the V1 complex of vacuolar(H+)-ATPase (V-ATPase), a multisubunit enzyme composed of a peripheral complex (V1) that hydrolyzes ATP and a membrane integral complex (V0) that translocates protons. V-ATPase is responsible for acidifying and maintaining the pH of intracellular compartments.</text>
</comment>
<dbReference type="GO" id="GO:0033180">
    <property type="term" value="C:proton-transporting V-type ATPase, V1 domain"/>
    <property type="evidence" value="ECO:0007669"/>
    <property type="project" value="InterPro"/>
</dbReference>
<keyword evidence="6" id="KW-0406">Ion transport</keyword>
<dbReference type="PANTHER" id="PTHR13861">
    <property type="entry name" value="VACUOLAR ATP SYNTHASE SUBUNIT F"/>
    <property type="match status" value="1"/>
</dbReference>
<dbReference type="Proteomes" id="UP000185904">
    <property type="component" value="Unassembled WGS sequence"/>
</dbReference>
<evidence type="ECO:0000256" key="10">
    <source>
        <dbReference type="ARBA" id="ARBA00030311"/>
    </source>
</evidence>
<dbReference type="InterPro" id="IPR005772">
    <property type="entry name" value="ATPase_V1-cplx_fsu_euk"/>
</dbReference>
<comment type="subcellular location">
    <subcellularLocation>
        <location evidence="8">Vacuole membrane</location>
        <topology evidence="8">Peripheral membrane protein</topology>
        <orientation evidence="8">Cytoplasmic side</orientation>
    </subcellularLocation>
</comment>
<dbReference type="Pfam" id="PF01990">
    <property type="entry name" value="ATP-synt_F"/>
    <property type="match status" value="1"/>
</dbReference>
<keyword evidence="4" id="KW-0926">Vacuole</keyword>
<keyword evidence="7" id="KW-0472">Membrane</keyword>
<keyword evidence="5" id="KW-0375">Hydrogen ion transport</keyword>
<dbReference type="InterPro" id="IPR036906">
    <property type="entry name" value="ATPase_V1_fsu_sf"/>
</dbReference>
<proteinExistence type="inferred from homology"/>
<evidence type="ECO:0000256" key="5">
    <source>
        <dbReference type="ARBA" id="ARBA00022781"/>
    </source>
</evidence>
<organism evidence="14 15">
    <name type="scientific">Fonsecaea nubica</name>
    <dbReference type="NCBI Taxonomy" id="856822"/>
    <lineage>
        <taxon>Eukaryota</taxon>
        <taxon>Fungi</taxon>
        <taxon>Dikarya</taxon>
        <taxon>Ascomycota</taxon>
        <taxon>Pezizomycotina</taxon>
        <taxon>Eurotiomycetes</taxon>
        <taxon>Chaetothyriomycetidae</taxon>
        <taxon>Chaetothyriales</taxon>
        <taxon>Herpotrichiellaceae</taxon>
        <taxon>Fonsecaea</taxon>
    </lineage>
</organism>
<keyword evidence="3" id="KW-0813">Transport</keyword>
<evidence type="ECO:0000256" key="8">
    <source>
        <dbReference type="ARBA" id="ARBA00029427"/>
    </source>
</evidence>
<protein>
    <recommendedName>
        <fullName evidence="2">V-type proton ATPase subunit F</fullName>
    </recommendedName>
    <alternativeName>
        <fullName evidence="11">V-ATPase 14 kDa subunit</fullName>
    </alternativeName>
    <alternativeName>
        <fullName evidence="13">V-type proton ATPase subunit f</fullName>
    </alternativeName>
    <alternativeName>
        <fullName evidence="10">Vacuolar proton pump subunit F</fullName>
    </alternativeName>
</protein>
<comment type="subunit">
    <text evidence="9">V-ATPase is a heteromultimeric enzyme composed of a peripheral catalytic V1 complex (components A to H) attached to an integral membrane V0 proton pore complex (components: a, c, c', c'', d, e, f and VOA1).</text>
</comment>
<dbReference type="OrthoDB" id="10261947at2759"/>
<comment type="similarity">
    <text evidence="1">Belongs to the V-ATPase F subunit family.</text>
</comment>
<evidence type="ECO:0000256" key="6">
    <source>
        <dbReference type="ARBA" id="ARBA00023065"/>
    </source>
</evidence>
<dbReference type="GeneID" id="34591308"/>
<evidence type="ECO:0000256" key="4">
    <source>
        <dbReference type="ARBA" id="ARBA00022554"/>
    </source>
</evidence>
<evidence type="ECO:0000256" key="11">
    <source>
        <dbReference type="ARBA" id="ARBA00032267"/>
    </source>
</evidence>
<accession>A0A178CT00</accession>
<dbReference type="RefSeq" id="XP_022497839.1">
    <property type="nucleotide sequence ID" value="XM_022646181.1"/>
</dbReference>
<dbReference type="AlphaFoldDB" id="A0A178CT00"/>
<evidence type="ECO:0000256" key="1">
    <source>
        <dbReference type="ARBA" id="ARBA00010148"/>
    </source>
</evidence>
<keyword evidence="15" id="KW-1185">Reference proteome</keyword>
<dbReference type="PANTHER" id="PTHR13861:SF2">
    <property type="entry name" value="V-TYPE PROTON ATPASE SUBUNIT F"/>
    <property type="match status" value="1"/>
</dbReference>
<comment type="caution">
    <text evidence="14">The sequence shown here is derived from an EMBL/GenBank/DDBJ whole genome shotgun (WGS) entry which is preliminary data.</text>
</comment>
<evidence type="ECO:0000313" key="15">
    <source>
        <dbReference type="Proteomes" id="UP000185904"/>
    </source>
</evidence>